<accession>A0ABZ3H8U5</accession>
<dbReference type="Proteomes" id="UP001447842">
    <property type="component" value="Chromosome"/>
</dbReference>
<feature type="domain" description="ABC3 transporter permease C-terminal" evidence="8">
    <location>
        <begin position="268"/>
        <end position="398"/>
    </location>
</feature>
<reference evidence="10 11" key="1">
    <citation type="submission" date="2024-03" db="EMBL/GenBank/DDBJ databases">
        <title>Sulfurimonas sp. HSL3-1.</title>
        <authorList>
            <person name="Wang S."/>
        </authorList>
    </citation>
    <scope>NUCLEOTIDE SEQUENCE [LARGE SCALE GENOMIC DNA]</scope>
    <source>
        <strain evidence="10 11">HSL3-1</strain>
    </source>
</reference>
<feature type="transmembrane region" description="Helical" evidence="7">
    <location>
        <begin position="18"/>
        <end position="37"/>
    </location>
</feature>
<comment type="similarity">
    <text evidence="2">Belongs to the ABC-4 integral membrane protein family. LolC/E subfamily.</text>
</comment>
<dbReference type="EMBL" id="CP147920">
    <property type="protein sequence ID" value="XAU14951.1"/>
    <property type="molecule type" value="Genomic_DNA"/>
</dbReference>
<organism evidence="10 11">
    <name type="scientific">Sulfurimonas diazotrophicus</name>
    <dbReference type="NCBI Taxonomy" id="3131939"/>
    <lineage>
        <taxon>Bacteria</taxon>
        <taxon>Pseudomonadati</taxon>
        <taxon>Campylobacterota</taxon>
        <taxon>Epsilonproteobacteria</taxon>
        <taxon>Campylobacterales</taxon>
        <taxon>Sulfurimonadaceae</taxon>
        <taxon>Sulfurimonas</taxon>
    </lineage>
</organism>
<dbReference type="Pfam" id="PF02687">
    <property type="entry name" value="FtsX"/>
    <property type="match status" value="1"/>
</dbReference>
<evidence type="ECO:0000256" key="3">
    <source>
        <dbReference type="ARBA" id="ARBA00022475"/>
    </source>
</evidence>
<dbReference type="PANTHER" id="PTHR30489:SF0">
    <property type="entry name" value="LIPOPROTEIN-RELEASING SYSTEM TRANSMEMBRANE PROTEIN LOLE"/>
    <property type="match status" value="1"/>
</dbReference>
<evidence type="ECO:0000256" key="1">
    <source>
        <dbReference type="ARBA" id="ARBA00004651"/>
    </source>
</evidence>
<evidence type="ECO:0000256" key="7">
    <source>
        <dbReference type="SAM" id="Phobius"/>
    </source>
</evidence>
<evidence type="ECO:0000256" key="6">
    <source>
        <dbReference type="ARBA" id="ARBA00023136"/>
    </source>
</evidence>
<name>A0ABZ3H8U5_9BACT</name>
<keyword evidence="6 7" id="KW-0472">Membrane</keyword>
<evidence type="ECO:0000313" key="11">
    <source>
        <dbReference type="Proteomes" id="UP001447842"/>
    </source>
</evidence>
<dbReference type="InterPro" id="IPR003838">
    <property type="entry name" value="ABC3_permease_C"/>
</dbReference>
<dbReference type="Pfam" id="PF12704">
    <property type="entry name" value="MacB_PCD"/>
    <property type="match status" value="1"/>
</dbReference>
<evidence type="ECO:0000259" key="8">
    <source>
        <dbReference type="Pfam" id="PF02687"/>
    </source>
</evidence>
<dbReference type="InterPro" id="IPR051447">
    <property type="entry name" value="Lipoprotein-release_system"/>
</dbReference>
<gene>
    <name evidence="10" type="ORF">WCY31_11990</name>
</gene>
<keyword evidence="5 7" id="KW-1133">Transmembrane helix</keyword>
<sequence length="406" mass="44537">MMFGLALKNILHYKGRTVVTFALTFFSSLLFIVYVALMDGSHAHMLKSALDIYENALHIYKKGYREEGGYDYLLTDVSAEEALLARTEGIAAYAPRLESFALLSTPRDSVGAMVVGINPGGERRLSKMAEARREGRYLEDNDTNALYIGSELAVRLKVGVGDTVALIGTATDDSFAAENFRVVGIFKTGLFEFDASSAFVNKAYYDTLMLSGDMASYIVASVDDLTALPQTVNAVQAGLAEGLEAVPWTVLMHAQVEAMEVDSVFGYISMGVFFVVIFFVIMIFSFLNIVGRTRELGMLRAIGLSPRNVSALLLLEMLLIATAAVGLSVAVGAPIAWYFELHPMVIEGIAEAYRDYGIVDDQIPMRFDWFTIGWNAGVVFALNMLAVLYPIAVVKRYTPVEAMHHV</sequence>
<protein>
    <submittedName>
        <fullName evidence="10">FtsX-like permease family protein</fullName>
    </submittedName>
</protein>
<evidence type="ECO:0000256" key="5">
    <source>
        <dbReference type="ARBA" id="ARBA00022989"/>
    </source>
</evidence>
<proteinExistence type="inferred from homology"/>
<evidence type="ECO:0000256" key="2">
    <source>
        <dbReference type="ARBA" id="ARBA00005236"/>
    </source>
</evidence>
<comment type="subcellular location">
    <subcellularLocation>
        <location evidence="1">Cell membrane</location>
        <topology evidence="1">Multi-pass membrane protein</topology>
    </subcellularLocation>
</comment>
<dbReference type="InterPro" id="IPR025857">
    <property type="entry name" value="MacB_PCD"/>
</dbReference>
<feature type="transmembrane region" description="Helical" evidence="7">
    <location>
        <begin position="372"/>
        <end position="394"/>
    </location>
</feature>
<dbReference type="RefSeq" id="WP_345972555.1">
    <property type="nucleotide sequence ID" value="NZ_CP147920.1"/>
</dbReference>
<evidence type="ECO:0000313" key="10">
    <source>
        <dbReference type="EMBL" id="XAU14951.1"/>
    </source>
</evidence>
<keyword evidence="3" id="KW-1003">Cell membrane</keyword>
<dbReference type="PANTHER" id="PTHR30489">
    <property type="entry name" value="LIPOPROTEIN-RELEASING SYSTEM TRANSMEMBRANE PROTEIN LOLE"/>
    <property type="match status" value="1"/>
</dbReference>
<evidence type="ECO:0000259" key="9">
    <source>
        <dbReference type="Pfam" id="PF12704"/>
    </source>
</evidence>
<feature type="transmembrane region" description="Helical" evidence="7">
    <location>
        <begin position="311"/>
        <end position="339"/>
    </location>
</feature>
<feature type="domain" description="MacB-like periplasmic core" evidence="9">
    <location>
        <begin position="30"/>
        <end position="236"/>
    </location>
</feature>
<feature type="transmembrane region" description="Helical" evidence="7">
    <location>
        <begin position="264"/>
        <end position="290"/>
    </location>
</feature>
<keyword evidence="4 7" id="KW-0812">Transmembrane</keyword>
<evidence type="ECO:0000256" key="4">
    <source>
        <dbReference type="ARBA" id="ARBA00022692"/>
    </source>
</evidence>
<keyword evidence="11" id="KW-1185">Reference proteome</keyword>